<protein>
    <submittedName>
        <fullName evidence="2">Uncharacterized protein</fullName>
    </submittedName>
</protein>
<dbReference type="OrthoDB" id="7744610at2"/>
<proteinExistence type="predicted"/>
<organism evidence="2 3">
    <name type="scientific">Vannielia litorea</name>
    <dbReference type="NCBI Taxonomy" id="1217970"/>
    <lineage>
        <taxon>Bacteria</taxon>
        <taxon>Pseudomonadati</taxon>
        <taxon>Pseudomonadota</taxon>
        <taxon>Alphaproteobacteria</taxon>
        <taxon>Rhodobacterales</taxon>
        <taxon>Paracoccaceae</taxon>
        <taxon>Vannielia</taxon>
    </lineage>
</organism>
<name>A0A1N6ESP3_9RHOB</name>
<evidence type="ECO:0000313" key="3">
    <source>
        <dbReference type="Proteomes" id="UP000184932"/>
    </source>
</evidence>
<dbReference type="EMBL" id="FSRL01000001">
    <property type="protein sequence ID" value="SIN86089.1"/>
    <property type="molecule type" value="Genomic_DNA"/>
</dbReference>
<dbReference type="RefSeq" id="WP_074255178.1">
    <property type="nucleotide sequence ID" value="NZ_FSRL01000001.1"/>
</dbReference>
<dbReference type="AlphaFoldDB" id="A0A1N6ESP3"/>
<evidence type="ECO:0000256" key="1">
    <source>
        <dbReference type="SAM" id="SignalP"/>
    </source>
</evidence>
<feature type="signal peptide" evidence="1">
    <location>
        <begin position="1"/>
        <end position="22"/>
    </location>
</feature>
<evidence type="ECO:0000313" key="2">
    <source>
        <dbReference type="EMBL" id="SIN86089.1"/>
    </source>
</evidence>
<gene>
    <name evidence="2" type="ORF">SAMN05444002_1069</name>
</gene>
<reference evidence="3" key="1">
    <citation type="submission" date="2016-11" db="EMBL/GenBank/DDBJ databases">
        <authorList>
            <person name="Varghese N."/>
            <person name="Submissions S."/>
        </authorList>
    </citation>
    <scope>NUCLEOTIDE SEQUENCE [LARGE SCALE GENOMIC DNA]</scope>
    <source>
        <strain evidence="3">DSM 29440</strain>
    </source>
</reference>
<accession>A0A1N6ESP3</accession>
<dbReference type="Proteomes" id="UP000184932">
    <property type="component" value="Unassembled WGS sequence"/>
</dbReference>
<feature type="chain" id="PRO_5009935773" evidence="1">
    <location>
        <begin position="23"/>
        <end position="98"/>
    </location>
</feature>
<sequence>MKRLVLPAAALALALAAAPAAAQGAKITISCKRGPLPNVSIINGANWQFVESIERNYRISPIDAKAAADYVCADMSAVGNARLLRERTQRVLANYRRR</sequence>
<keyword evidence="3" id="KW-1185">Reference proteome</keyword>
<keyword evidence="1" id="KW-0732">Signal</keyword>